<keyword evidence="2" id="KW-1185">Reference proteome</keyword>
<dbReference type="RefSeq" id="WP_345864045.1">
    <property type="nucleotide sequence ID" value="NZ_JBDIMF010000002.1"/>
</dbReference>
<gene>
    <name evidence="1" type="ORF">ABC969_07410</name>
</gene>
<sequence length="83" mass="8612">MDLSFPRFDHAAAATLLPPDLAVMLVAIVARQTASPTALSHARLADEVVTGLRLAPLSGAFNAAVAASLLSETDIKAIFTEPL</sequence>
<organism evidence="1 2">
    <name type="scientific">Sphingomonas qilianensis</name>
    <dbReference type="NCBI Taxonomy" id="1736690"/>
    <lineage>
        <taxon>Bacteria</taxon>
        <taxon>Pseudomonadati</taxon>
        <taxon>Pseudomonadota</taxon>
        <taxon>Alphaproteobacteria</taxon>
        <taxon>Sphingomonadales</taxon>
        <taxon>Sphingomonadaceae</taxon>
        <taxon>Sphingomonas</taxon>
    </lineage>
</organism>
<dbReference type="EMBL" id="JBDIMF010000002">
    <property type="protein sequence ID" value="MEN2786246.1"/>
    <property type="molecule type" value="Genomic_DNA"/>
</dbReference>
<evidence type="ECO:0000313" key="1">
    <source>
        <dbReference type="EMBL" id="MEN2786246.1"/>
    </source>
</evidence>
<reference evidence="1 2" key="1">
    <citation type="submission" date="2024-05" db="EMBL/GenBank/DDBJ databases">
        <authorList>
            <person name="Liu Q."/>
            <person name="Xin Y.-H."/>
        </authorList>
    </citation>
    <scope>NUCLEOTIDE SEQUENCE [LARGE SCALE GENOMIC DNA]</scope>
    <source>
        <strain evidence="1 2">CGMCC 1.15349</strain>
    </source>
</reference>
<comment type="caution">
    <text evidence="1">The sequence shown here is derived from an EMBL/GenBank/DDBJ whole genome shotgun (WGS) entry which is preliminary data.</text>
</comment>
<protein>
    <submittedName>
        <fullName evidence="1">Uncharacterized protein</fullName>
    </submittedName>
</protein>
<proteinExistence type="predicted"/>
<name>A0ABU9XR01_9SPHN</name>
<dbReference type="Proteomes" id="UP001404104">
    <property type="component" value="Unassembled WGS sequence"/>
</dbReference>
<accession>A0ABU9XR01</accession>
<evidence type="ECO:0000313" key="2">
    <source>
        <dbReference type="Proteomes" id="UP001404104"/>
    </source>
</evidence>